<dbReference type="InterPro" id="IPR056120">
    <property type="entry name" value="DUF7703"/>
</dbReference>
<proteinExistence type="predicted"/>
<evidence type="ECO:0000259" key="3">
    <source>
        <dbReference type="Pfam" id="PF24802"/>
    </source>
</evidence>
<feature type="transmembrane region" description="Helical" evidence="2">
    <location>
        <begin position="102"/>
        <end position="126"/>
    </location>
</feature>
<dbReference type="Pfam" id="PF24802">
    <property type="entry name" value="DUF7703"/>
    <property type="match status" value="1"/>
</dbReference>
<dbReference type="PANTHER" id="PTHR37013:SF7">
    <property type="entry name" value="INTEGRAL MEMBRANE PROTEIN"/>
    <property type="match status" value="1"/>
</dbReference>
<dbReference type="PANTHER" id="PTHR37013">
    <property type="entry name" value="INTEGRAL MEMBRANE PROTEIN (AFU_ORTHOLOGUE AFUA_1G05950)-RELATED"/>
    <property type="match status" value="1"/>
</dbReference>
<evidence type="ECO:0000256" key="2">
    <source>
        <dbReference type="SAM" id="Phobius"/>
    </source>
</evidence>
<dbReference type="Proteomes" id="UP000244073">
    <property type="component" value="Unassembled WGS sequence"/>
</dbReference>
<dbReference type="RefSeq" id="XP_040754946.1">
    <property type="nucleotide sequence ID" value="XM_040899265.1"/>
</dbReference>
<name>A0A2T5M4W6_9EURO</name>
<feature type="region of interest" description="Disordered" evidence="1">
    <location>
        <begin position="312"/>
        <end position="356"/>
    </location>
</feature>
<evidence type="ECO:0000313" key="5">
    <source>
        <dbReference type="Proteomes" id="UP000244073"/>
    </source>
</evidence>
<keyword evidence="2" id="KW-0812">Transmembrane</keyword>
<gene>
    <name evidence="4" type="ORF">P175DRAFT_0522541</name>
</gene>
<feature type="transmembrane region" description="Helical" evidence="2">
    <location>
        <begin position="210"/>
        <end position="228"/>
    </location>
</feature>
<dbReference type="VEuPathDB" id="FungiDB:P175DRAFT_0522541"/>
<reference evidence="4 5" key="1">
    <citation type="journal article" date="2018" name="Proc. Natl. Acad. Sci. U.S.A.">
        <title>Linking secondary metabolites to gene clusters through genome sequencing of six diverse Aspergillus species.</title>
        <authorList>
            <person name="Kaerboelling I."/>
            <person name="Vesth T.C."/>
            <person name="Frisvad J.C."/>
            <person name="Nybo J.L."/>
            <person name="Theobald S."/>
            <person name="Kuo A."/>
            <person name="Bowyer P."/>
            <person name="Matsuda Y."/>
            <person name="Mondo S."/>
            <person name="Lyhne E.K."/>
            <person name="Kogle M.E."/>
            <person name="Clum A."/>
            <person name="Lipzen A."/>
            <person name="Salamov A."/>
            <person name="Ngan C.Y."/>
            <person name="Daum C."/>
            <person name="Chiniquy J."/>
            <person name="Barry K."/>
            <person name="LaButti K."/>
            <person name="Haridas S."/>
            <person name="Simmons B.A."/>
            <person name="Magnuson J.K."/>
            <person name="Mortensen U.H."/>
            <person name="Larsen T.O."/>
            <person name="Grigoriev I.V."/>
            <person name="Baker S.E."/>
            <person name="Andersen M.R."/>
        </authorList>
    </citation>
    <scope>NUCLEOTIDE SEQUENCE [LARGE SCALE GENOMIC DNA]</scope>
    <source>
        <strain evidence="4 5">IBT 24754</strain>
    </source>
</reference>
<keyword evidence="2" id="KW-0472">Membrane</keyword>
<feature type="domain" description="DUF7703" evidence="3">
    <location>
        <begin position="62"/>
        <end position="306"/>
    </location>
</feature>
<feature type="transmembrane region" description="Helical" evidence="2">
    <location>
        <begin position="249"/>
        <end position="270"/>
    </location>
</feature>
<dbReference type="OrthoDB" id="405906at2759"/>
<evidence type="ECO:0000313" key="4">
    <source>
        <dbReference type="EMBL" id="PTU23554.1"/>
    </source>
</evidence>
<dbReference type="EMBL" id="MSFN02000002">
    <property type="protein sequence ID" value="PTU23554.1"/>
    <property type="molecule type" value="Genomic_DNA"/>
</dbReference>
<sequence length="356" mass="39514">MAAAWPYGAARFKGKSPNSSLGIGKQSYLHFQGPGVGCISSQLSCHASLLMAGSQTASETTGFTVNQVEKYIVTAFVGIAWYNAIELVILCLATFKRYEGTYFWSLLITSLSIIPYCLGFILFFFVAGISPYIPVTLIVLSWYCTVTGHSVVLWSRLHLVLQKPKVLRWIIYLIVFDAIILQIPITVLLYGALTPGNTAFSHGYSIMEHIQLIGFCLQESLISGLYIWETFKLLRLRPSRPNRRILSQLLAINIVVLVFDVAVVAIEYAGKYGLQVVFKPVAYSIKLRLEYAILGRLVLIATSACSESDPMESSVQTVLNPALSRPTTSDRDPSSAEEEGEWRQDETDLSSISRMD</sequence>
<comment type="caution">
    <text evidence="4">The sequence shown here is derived from an EMBL/GenBank/DDBJ whole genome shotgun (WGS) entry which is preliminary data.</text>
</comment>
<feature type="transmembrane region" description="Helical" evidence="2">
    <location>
        <begin position="166"/>
        <end position="190"/>
    </location>
</feature>
<evidence type="ECO:0000256" key="1">
    <source>
        <dbReference type="SAM" id="MobiDB-lite"/>
    </source>
</evidence>
<organism evidence="4 5">
    <name type="scientific">Aspergillus ochraceoroseus IBT 24754</name>
    <dbReference type="NCBI Taxonomy" id="1392256"/>
    <lineage>
        <taxon>Eukaryota</taxon>
        <taxon>Fungi</taxon>
        <taxon>Dikarya</taxon>
        <taxon>Ascomycota</taxon>
        <taxon>Pezizomycotina</taxon>
        <taxon>Eurotiomycetes</taxon>
        <taxon>Eurotiomycetidae</taxon>
        <taxon>Eurotiales</taxon>
        <taxon>Aspergillaceae</taxon>
        <taxon>Aspergillus</taxon>
        <taxon>Aspergillus subgen. Nidulantes</taxon>
    </lineage>
</organism>
<protein>
    <recommendedName>
        <fullName evidence="3">DUF7703 domain-containing protein</fullName>
    </recommendedName>
</protein>
<feature type="transmembrane region" description="Helical" evidence="2">
    <location>
        <begin position="132"/>
        <end position="154"/>
    </location>
</feature>
<dbReference type="AlphaFoldDB" id="A0A2T5M4W6"/>
<accession>A0A2T5M4W6</accession>
<dbReference type="GeneID" id="63816147"/>
<feature type="transmembrane region" description="Helical" evidence="2">
    <location>
        <begin position="71"/>
        <end position="95"/>
    </location>
</feature>
<keyword evidence="2" id="KW-1133">Transmembrane helix</keyword>